<dbReference type="PANTHER" id="PTHR10000:SF53">
    <property type="entry name" value="5-AMINO-6-(5-PHOSPHO-D-RIBITYLAMINO)URACIL PHOSPHATASE YBJI-RELATED"/>
    <property type="match status" value="1"/>
</dbReference>
<dbReference type="GO" id="GO:0016791">
    <property type="term" value="F:phosphatase activity"/>
    <property type="evidence" value="ECO:0007669"/>
    <property type="project" value="TreeGrafter"/>
</dbReference>
<protein>
    <submittedName>
        <fullName evidence="2">HAD family hydrolase</fullName>
    </submittedName>
</protein>
<feature type="region of interest" description="Disordered" evidence="1">
    <location>
        <begin position="1"/>
        <end position="27"/>
    </location>
</feature>
<proteinExistence type="predicted"/>
<dbReference type="GO" id="GO:0005829">
    <property type="term" value="C:cytosol"/>
    <property type="evidence" value="ECO:0007669"/>
    <property type="project" value="TreeGrafter"/>
</dbReference>
<keyword evidence="2" id="KW-0378">Hydrolase</keyword>
<comment type="caution">
    <text evidence="2">The sequence shown here is derived from an EMBL/GenBank/DDBJ whole genome shotgun (WGS) entry which is preliminary data.</text>
</comment>
<keyword evidence="3" id="KW-1185">Reference proteome</keyword>
<dbReference type="Gene3D" id="3.30.1240.10">
    <property type="match status" value="1"/>
</dbReference>
<accession>A0A6H9WMJ3</accession>
<gene>
    <name evidence="2" type="ORF">F8O04_01665</name>
</gene>
<dbReference type="OrthoDB" id="3180855at2"/>
<dbReference type="SFLD" id="SFLDS00003">
    <property type="entry name" value="Haloacid_Dehalogenase"/>
    <property type="match status" value="1"/>
</dbReference>
<feature type="compositionally biased region" description="Polar residues" evidence="1">
    <location>
        <begin position="1"/>
        <end position="14"/>
    </location>
</feature>
<name>A0A6H9WMJ3_9MICO</name>
<dbReference type="SFLD" id="SFLDG01140">
    <property type="entry name" value="C2.B:_Phosphomannomutase_and_P"/>
    <property type="match status" value="1"/>
</dbReference>
<evidence type="ECO:0000313" key="2">
    <source>
        <dbReference type="EMBL" id="KAB1649021.1"/>
    </source>
</evidence>
<dbReference type="InterPro" id="IPR006379">
    <property type="entry name" value="HAD-SF_hydro_IIB"/>
</dbReference>
<dbReference type="RefSeq" id="WP_158027574.1">
    <property type="nucleotide sequence ID" value="NZ_BMHG01000001.1"/>
</dbReference>
<dbReference type="NCBIfam" id="TIGR00099">
    <property type="entry name" value="Cof-subfamily"/>
    <property type="match status" value="1"/>
</dbReference>
<evidence type="ECO:0000256" key="1">
    <source>
        <dbReference type="SAM" id="MobiDB-lite"/>
    </source>
</evidence>
<reference evidence="2 3" key="1">
    <citation type="submission" date="2019-09" db="EMBL/GenBank/DDBJ databases">
        <title>Phylogeny of genus Pseudoclavibacter and closely related genus.</title>
        <authorList>
            <person name="Li Y."/>
        </authorList>
    </citation>
    <scope>NUCLEOTIDE SEQUENCE [LARGE SCALE GENOMIC DNA]</scope>
    <source>
        <strain evidence="2 3">EGI 60007</strain>
    </source>
</reference>
<dbReference type="AlphaFoldDB" id="A0A6H9WMJ3"/>
<dbReference type="PANTHER" id="PTHR10000">
    <property type="entry name" value="PHOSPHOSERINE PHOSPHATASE"/>
    <property type="match status" value="1"/>
</dbReference>
<dbReference type="Gene3D" id="3.40.50.1000">
    <property type="entry name" value="HAD superfamily/HAD-like"/>
    <property type="match status" value="1"/>
</dbReference>
<dbReference type="Pfam" id="PF08282">
    <property type="entry name" value="Hydrolase_3"/>
    <property type="match status" value="1"/>
</dbReference>
<dbReference type="InterPro" id="IPR036412">
    <property type="entry name" value="HAD-like_sf"/>
</dbReference>
<dbReference type="EMBL" id="WBJY01000001">
    <property type="protein sequence ID" value="KAB1649021.1"/>
    <property type="molecule type" value="Genomic_DNA"/>
</dbReference>
<dbReference type="NCBIfam" id="TIGR01484">
    <property type="entry name" value="HAD-SF-IIB"/>
    <property type="match status" value="1"/>
</dbReference>
<evidence type="ECO:0000313" key="3">
    <source>
        <dbReference type="Proteomes" id="UP000431744"/>
    </source>
</evidence>
<dbReference type="CDD" id="cd07518">
    <property type="entry name" value="HAD_YbiV-Like"/>
    <property type="match status" value="1"/>
</dbReference>
<organism evidence="2 3">
    <name type="scientific">Pseudoclavibacter endophyticus</name>
    <dbReference type="NCBI Taxonomy" id="1778590"/>
    <lineage>
        <taxon>Bacteria</taxon>
        <taxon>Bacillati</taxon>
        <taxon>Actinomycetota</taxon>
        <taxon>Actinomycetes</taxon>
        <taxon>Micrococcales</taxon>
        <taxon>Microbacteriaceae</taxon>
        <taxon>Pseudoclavibacter</taxon>
    </lineage>
</organism>
<dbReference type="InterPro" id="IPR000150">
    <property type="entry name" value="Cof"/>
</dbReference>
<dbReference type="Proteomes" id="UP000431744">
    <property type="component" value="Unassembled WGS sequence"/>
</dbReference>
<sequence length="302" mass="32476">MTRSEPAGTATSEHSAARVHLPSPEQTTDVRLVAVDMDGTLLDGDGELPDGLWEVLEALRARGIAFAPASGRQYAALRDHFDRVSDGMVFLAENGSYVVRDGRELASRTIEPGTAAEAVRLAREVGEAHADCGVVLCGKRSAYVERTDDRFLEAAMPYYLELARVPDLLAHDGPLAHDEIVKVAVFELHDAEPNVLPAMQRLGGAQVVLSSRHWVDIMVAGTNKGAALRQLRDELGITRDQTMAFGDFRNDLEMLAEARFSVAMAGAHPDVVRAASYLAPPNTDRGVLRALDASLGLGLGLA</sequence>
<dbReference type="SUPFAM" id="SSF56784">
    <property type="entry name" value="HAD-like"/>
    <property type="match status" value="1"/>
</dbReference>
<dbReference type="GO" id="GO:0000287">
    <property type="term" value="F:magnesium ion binding"/>
    <property type="evidence" value="ECO:0007669"/>
    <property type="project" value="TreeGrafter"/>
</dbReference>
<dbReference type="InterPro" id="IPR023214">
    <property type="entry name" value="HAD_sf"/>
</dbReference>